<reference evidence="3 4" key="1">
    <citation type="submission" date="2021-05" db="EMBL/GenBank/DDBJ databases">
        <title>A Polyphasic approach of four new species of the genus Ohtaekwangia: Ohtaekwangia histidinii sp. nov., Ohtaekwangia cretensis sp. nov., Ohtaekwangia indiensis sp. nov., Ohtaekwangia reichenbachii sp. nov. from diverse environment.</title>
        <authorList>
            <person name="Octaviana S."/>
        </authorList>
    </citation>
    <scope>NUCLEOTIDE SEQUENCE [LARGE SCALE GENOMIC DNA]</scope>
    <source>
        <strain evidence="3 4">PWU20</strain>
    </source>
</reference>
<evidence type="ECO:0000259" key="2">
    <source>
        <dbReference type="PROSITE" id="PS50853"/>
    </source>
</evidence>
<keyword evidence="4" id="KW-1185">Reference proteome</keyword>
<dbReference type="SMART" id="SM00060">
    <property type="entry name" value="FN3"/>
    <property type="match status" value="4"/>
</dbReference>
<evidence type="ECO:0000256" key="1">
    <source>
        <dbReference type="SAM" id="SignalP"/>
    </source>
</evidence>
<keyword evidence="1" id="KW-0732">Signal</keyword>
<comment type="caution">
    <text evidence="3">The sequence shown here is derived from an EMBL/GenBank/DDBJ whole genome shotgun (WGS) entry which is preliminary data.</text>
</comment>
<dbReference type="NCBIfam" id="TIGR04183">
    <property type="entry name" value="Por_Secre_tail"/>
    <property type="match status" value="1"/>
</dbReference>
<dbReference type="Pfam" id="PF18962">
    <property type="entry name" value="Por_Secre_tail"/>
    <property type="match status" value="1"/>
</dbReference>
<dbReference type="RefSeq" id="WP_254155214.1">
    <property type="nucleotide sequence ID" value="NZ_JAHESD010000050.1"/>
</dbReference>
<dbReference type="CDD" id="cd00063">
    <property type="entry name" value="FN3"/>
    <property type="match status" value="3"/>
</dbReference>
<organism evidence="3 4">
    <name type="scientific">Chryseosolibacter indicus</name>
    <dbReference type="NCBI Taxonomy" id="2782351"/>
    <lineage>
        <taxon>Bacteria</taxon>
        <taxon>Pseudomonadati</taxon>
        <taxon>Bacteroidota</taxon>
        <taxon>Cytophagia</taxon>
        <taxon>Cytophagales</taxon>
        <taxon>Chryseotaleaceae</taxon>
        <taxon>Chryseosolibacter</taxon>
    </lineage>
</organism>
<feature type="domain" description="Fibronectin type-III" evidence="2">
    <location>
        <begin position="150"/>
        <end position="269"/>
    </location>
</feature>
<dbReference type="Proteomes" id="UP000772618">
    <property type="component" value="Unassembled WGS sequence"/>
</dbReference>
<name>A0ABS5VWP5_9BACT</name>
<gene>
    <name evidence="3" type="ORF">KK060_18345</name>
</gene>
<dbReference type="InterPro" id="IPR026444">
    <property type="entry name" value="Secre_tail"/>
</dbReference>
<evidence type="ECO:0000313" key="3">
    <source>
        <dbReference type="EMBL" id="MBT1705260.1"/>
    </source>
</evidence>
<dbReference type="InterPro" id="IPR003961">
    <property type="entry name" value="FN3_dom"/>
</dbReference>
<dbReference type="InterPro" id="IPR035986">
    <property type="entry name" value="PKD_dom_sf"/>
</dbReference>
<evidence type="ECO:0000313" key="4">
    <source>
        <dbReference type="Proteomes" id="UP000772618"/>
    </source>
</evidence>
<feature type="chain" id="PRO_5046701673" evidence="1">
    <location>
        <begin position="21"/>
        <end position="2143"/>
    </location>
</feature>
<accession>A0ABS5VWP5</accession>
<proteinExistence type="predicted"/>
<dbReference type="EMBL" id="JAHESD010000050">
    <property type="protein sequence ID" value="MBT1705260.1"/>
    <property type="molecule type" value="Genomic_DNA"/>
</dbReference>
<dbReference type="SUPFAM" id="SSF49299">
    <property type="entry name" value="PKD domain"/>
    <property type="match status" value="1"/>
</dbReference>
<protein>
    <submittedName>
        <fullName evidence="3">Fibronectin type III domain-containing protein</fullName>
    </submittedName>
</protein>
<feature type="signal peptide" evidence="1">
    <location>
        <begin position="1"/>
        <end position="20"/>
    </location>
</feature>
<dbReference type="Gene3D" id="2.60.40.10">
    <property type="entry name" value="Immunoglobulins"/>
    <property type="match status" value="7"/>
</dbReference>
<dbReference type="Pfam" id="PF00041">
    <property type="entry name" value="fn3"/>
    <property type="match status" value="3"/>
</dbReference>
<dbReference type="InterPro" id="IPR036116">
    <property type="entry name" value="FN3_sf"/>
</dbReference>
<sequence length="2143" mass="227457">MIRLLPHILSLVLITSLGFAQEPTNHPTGFTATATSSSSIRLSWTGATGATIPANYLIVARKSSGGVFQTVTDGTAVADDNDFSDSNKNGAINVTHDSGLNEYDWTGLDNQTAYEFQIYPYTGAGASSNYKTSSPLSASATTFADEPTNQPSGLNVSVLGESSIRLTWNGAVGAVTPSNYLIVAKKNSGGSYPSVVDGVAVANDIDFTGADLNGAHNVVHTAGVNQYDWTGLDPNTSYDFAVYAYNGSSATINYNTASVPTISATTLAVQPSNQPTAFAASAINATTIRLTWTGATGTNLPSNYIIVAKKNPSGTFHTITDGNTLADDNDFTDANFRGVINVAHIAGPDHYDWTGLDPQANYNFQIYSYNGSGSSINYKTDSPPSANSFTYALEPSAHPSDFDAVATSSTQITLFFTAANTITNADGYIILRRSDGADPTVTGIDDGVAPGSFTLPSGTTVITTVTSPSDVSYVHTGLTAGTQYNYAIIPFNWNGVNSQTYNYLTSATILTASETPSTGVAVTPANTASVCQGSSITLSNITIAEVGKSDIANQGTIIFELDNLAYSFVPGQGSVSVSPGPPGTMYNDIETLSIVVNASRITITYTLDGNNNDKESIIISGIKVTYDGSSNSTAHINKTGGSGTINGLTGNLATINAGSNAASPAVTFTPHTYCQGDVINPRPIVTANNINVKWYSDVNLTTEITGLSNPANPTSADMTLLGFVTSSSATITRYVTQTPGVCRSAATPVTLTVNPTPTADITLVSGSAALCSGNAITLRATPSAAFNYTFRRYNSSDVLQTSINNGSNQNLNRIAGTDFTNGDKFSVVVQQVTGGCSKESNRIDFTVNPTPAVSFAPSGTEAMVRTQFNNTQDPYELNATVIPNNGTGVFSGLGVSLYPDGKYKFNPQVAGTANNPITITYTHTSDAGCSNSTSIAVNVFSSSAIVNNLQNQYCVSDGLSSVLSHNPATIPVTTTYIRIRLYRFAGNGPHGYLDVADPANYQNMFQEVVGSNPKTFRLNPSAVGAGSYYLDVFVTNGTTEYLAVYGRTTISENPVAPSFEAIAPLCVSDDISNREVKVTSGGTIQWYSNNSLTSPIPISPNPATPKFSQLNVPENSAGTFTSYMTTTINGCTSPASQVNIVVNSNPTPPAVPSIPAYCSNDAFLPITVAGGSGAYRWYGALAANTPDRDVVYSPTSNTATPGQLEVPNSVTSTTTFQRFVSQIINSCESPVSTINITVKQVPLPPLSNSAEYCLNAAISPLQVTTSSPSATVKWYNDETQSPANEITVTTPTNASPVELALSSSSPFTFNRFVTQTIDGCQSSNRKVTITIKDLPAVAISTANPEIDLTEICKSDGPISIKSIPGGTWGGTAFTGLGNFGSGTVDILPNSPTFNPGSSYNLTYTYSDASTSCSNQASATITILPSIHAQVDLGTSCNGFFVDIDNNSEIIPSSATSTITSYSWNFDDNTGILDFGNGLIPDNTHGGTTKGTYRNIKHKFPTVRNYSVNYRMMTSDGCVVSGTAPIDIYPIPNANFTWRDACLGTETYFNATISNGVSIASYDWNFNKKNQLAINTLHGEYTDSPEVVYGTIGMDTVRLIVQSVNNCRDTVEKPVFITPRVAPITENDSYAQTFDNGSGGWISGGTNSSWGFGKPSAVIINRDSSATGNGNAWKTNLHGKSNANEQSWVLSPCFDFSQAKKPVIAMDIWSETPRGLDGAVLQYNETGNIEDSNNWKVLGDISTGVNWYDHNGITSSPGNQSSTDVGWTGDASGGKYKSWRHAVYKLDELIGKSDVKFRIAFASNTGSREGFAFDNIVVGERSRSILIENFTNSSAVANARAQNEFFNQLTDVSSEIIGLQYHTAFPGEDPLNKANQNMNNARAAFYGLTSSPSLRIDGSFQNGPYSNWAPLMYDNRVLEPSPLRIDIVPVKDGDVVKINTKITNTAGASINTSDLNVFTVIVEKKIDNPAFLGNNGDQLFKYVARDILPSPAGLQLPAMFQPGESYSVPSIEWNKLSLIDPNEGAIVVFVQKVTASSKEVIQAKLVDHPARPVLVTGSEIALEGTINVYPVPASEVLNVELSETVNKESSIHVFDSFGKLVLRSNVNTGERSKSLSTRDLTSGVYLLQIETNRGLLQKKVSIVH</sequence>
<dbReference type="InterPro" id="IPR013783">
    <property type="entry name" value="Ig-like_fold"/>
</dbReference>
<dbReference type="SUPFAM" id="SSF49265">
    <property type="entry name" value="Fibronectin type III"/>
    <property type="match status" value="2"/>
</dbReference>
<dbReference type="PROSITE" id="PS50853">
    <property type="entry name" value="FN3"/>
    <property type="match status" value="1"/>
</dbReference>